<reference evidence="1 2" key="1">
    <citation type="submission" date="2012-04" db="EMBL/GenBank/DDBJ databases">
        <authorList>
            <person name="Genoscope - CEA"/>
        </authorList>
    </citation>
    <scope>NUCLEOTIDE SEQUENCE [LARGE SCALE GENOMIC DNA]</scope>
    <source>
        <strain evidence="1 2">9701</strain>
    </source>
</reference>
<proteinExistence type="predicted"/>
<name>I4IR35_MICAE</name>
<dbReference type="HOGENOM" id="CLU_3009216_0_0_3"/>
<comment type="caution">
    <text evidence="1">The sequence shown here is derived from an EMBL/GenBank/DDBJ whole genome shotgun (WGS) entry which is preliminary data.</text>
</comment>
<sequence>MGKFAIHQTTLQFGLYNSGSNFLPTAVCSAKIYKSLYSPPFRFCGFWGVQELEIVQ</sequence>
<organism evidence="1 2">
    <name type="scientific">Microcystis aeruginosa PCC 9701</name>
    <dbReference type="NCBI Taxonomy" id="721123"/>
    <lineage>
        <taxon>Bacteria</taxon>
        <taxon>Bacillati</taxon>
        <taxon>Cyanobacteriota</taxon>
        <taxon>Cyanophyceae</taxon>
        <taxon>Oscillatoriophycideae</taxon>
        <taxon>Chroococcales</taxon>
        <taxon>Microcystaceae</taxon>
        <taxon>Microcystis</taxon>
    </lineage>
</organism>
<dbReference type="AlphaFoldDB" id="I4IR35"/>
<evidence type="ECO:0000313" key="2">
    <source>
        <dbReference type="Proteomes" id="UP000004047"/>
    </source>
</evidence>
<evidence type="ECO:0000313" key="1">
    <source>
        <dbReference type="EMBL" id="CCI36759.1"/>
    </source>
</evidence>
<accession>I4IR35</accession>
<dbReference type="Proteomes" id="UP000004047">
    <property type="component" value="Unassembled WGS sequence"/>
</dbReference>
<protein>
    <submittedName>
        <fullName evidence="1">Uncharacterized protein</fullName>
    </submittedName>
</protein>
<dbReference type="EMBL" id="CAIQ01000189">
    <property type="protein sequence ID" value="CCI36759.1"/>
    <property type="molecule type" value="Genomic_DNA"/>
</dbReference>
<gene>
    <name evidence="1" type="ORF">MICAK_2690039</name>
</gene>